<dbReference type="AlphaFoldDB" id="A0AAW1PMH4"/>
<dbReference type="GO" id="GO:0046394">
    <property type="term" value="P:carboxylic acid biosynthetic process"/>
    <property type="evidence" value="ECO:0007669"/>
    <property type="project" value="UniProtKB-ARBA"/>
</dbReference>
<dbReference type="Pfam" id="PF19798">
    <property type="entry name" value="Sulfotransfer_5"/>
    <property type="match status" value="1"/>
</dbReference>
<accession>A0AAW1PMH4</accession>
<comment type="similarity">
    <text evidence="2">Belongs to the class-IV pyridoxal-phosphate-dependent aminotransferase family.</text>
</comment>
<dbReference type="Pfam" id="PF01063">
    <property type="entry name" value="Aminotran_4"/>
    <property type="match status" value="1"/>
</dbReference>
<organism evidence="5 6">
    <name type="scientific">[Myrmecia] bisecta</name>
    <dbReference type="NCBI Taxonomy" id="41462"/>
    <lineage>
        <taxon>Eukaryota</taxon>
        <taxon>Viridiplantae</taxon>
        <taxon>Chlorophyta</taxon>
        <taxon>core chlorophytes</taxon>
        <taxon>Trebouxiophyceae</taxon>
        <taxon>Trebouxiales</taxon>
        <taxon>Trebouxiaceae</taxon>
        <taxon>Myrmecia</taxon>
    </lineage>
</organism>
<feature type="region of interest" description="Disordered" evidence="4">
    <location>
        <begin position="248"/>
        <end position="312"/>
    </location>
</feature>
<evidence type="ECO:0000256" key="4">
    <source>
        <dbReference type="SAM" id="MobiDB-lite"/>
    </source>
</evidence>
<dbReference type="Proteomes" id="UP001489004">
    <property type="component" value="Unassembled WGS sequence"/>
</dbReference>
<keyword evidence="6" id="KW-1185">Reference proteome</keyword>
<sequence length="615" mass="67398">MDSDSNCINCWSGPRCVSTSLMYSFAQRSDTQVLDEPLYASFLRVTGAERPYRDQVLAEQENDGNKVVTELLLAPRKSKVLYVKHMAKHRVGLGKALLKGAAHMLLVREPYKVVLSFAEVLEPTLHETCYPALCELYSDLRVLGRPPPVVMSDDLVKNPEGVLRALCLALHLDFDPAMLEWPAGPRPEDGCWAPWWYAATHRSTGFASRGTAETLKPMPDRLKPLLSECQPLYEMLRAHALQPLPPESWQVQRPLSNGAASASDRAGDSADGPGQEAGPVDGVSGVQTSHGSVSLPGDMQRQRHGTHAYEDDERNANILIGMRDGVSGAFHQVWRPAAKVSVFDSGFMLGDGVWEGIRLHQGVLVFADAHLDRLYEGAKAIDMDLGVSKEQLRSMIYETIDANGMAGDSGMHIRLMVTRGLKATPYQNPNITIGLPTIIIIPEYKRAAQGPKETGIQLFTCHVRRGAPDVQDPGWNSHSKLNCIAACIQAAKAGADEALMLDPHGFVATCNSVNFFCVRKGVVWAPTTKYQLHGITRANVIRLCKEHGIPARELDFSLTQVYSAEEAFVTGTFGGQTPVTSVDGRMIGDGKRGPITARLQQLYEDLMHQKAAQGR</sequence>
<dbReference type="SUPFAM" id="SSF52540">
    <property type="entry name" value="P-loop containing nucleoside triphosphate hydrolases"/>
    <property type="match status" value="1"/>
</dbReference>
<proteinExistence type="inferred from homology"/>
<dbReference type="GO" id="GO:0008652">
    <property type="term" value="P:amino acid biosynthetic process"/>
    <property type="evidence" value="ECO:0007669"/>
    <property type="project" value="UniProtKB-ARBA"/>
</dbReference>
<evidence type="ECO:0000256" key="3">
    <source>
        <dbReference type="ARBA" id="ARBA00022898"/>
    </source>
</evidence>
<gene>
    <name evidence="5" type="ORF">WJX72_012545</name>
</gene>
<name>A0AAW1PMH4_9CHLO</name>
<protein>
    <submittedName>
        <fullName evidence="5">Uncharacterized protein</fullName>
    </submittedName>
</protein>
<dbReference type="Gene3D" id="3.20.10.10">
    <property type="entry name" value="D-amino Acid Aminotransferase, subunit A, domain 2"/>
    <property type="match status" value="1"/>
</dbReference>
<evidence type="ECO:0000256" key="2">
    <source>
        <dbReference type="ARBA" id="ARBA00009320"/>
    </source>
</evidence>
<evidence type="ECO:0000313" key="6">
    <source>
        <dbReference type="Proteomes" id="UP001489004"/>
    </source>
</evidence>
<dbReference type="PANTHER" id="PTHR42743:SF11">
    <property type="entry name" value="AMINODEOXYCHORISMATE LYASE"/>
    <property type="match status" value="1"/>
</dbReference>
<dbReference type="InterPro" id="IPR043132">
    <property type="entry name" value="BCAT-like_C"/>
</dbReference>
<keyword evidence="3" id="KW-0663">Pyridoxal phosphate</keyword>
<reference evidence="5 6" key="1">
    <citation type="journal article" date="2024" name="Nat. Commun.">
        <title>Phylogenomics reveals the evolutionary origins of lichenization in chlorophyte algae.</title>
        <authorList>
            <person name="Puginier C."/>
            <person name="Libourel C."/>
            <person name="Otte J."/>
            <person name="Skaloud P."/>
            <person name="Haon M."/>
            <person name="Grisel S."/>
            <person name="Petersen M."/>
            <person name="Berrin J.G."/>
            <person name="Delaux P.M."/>
            <person name="Dal Grande F."/>
            <person name="Keller J."/>
        </authorList>
    </citation>
    <scope>NUCLEOTIDE SEQUENCE [LARGE SCALE GENOMIC DNA]</scope>
    <source>
        <strain evidence="5 6">SAG 2043</strain>
    </source>
</reference>
<evidence type="ECO:0000313" key="5">
    <source>
        <dbReference type="EMBL" id="KAK9809273.1"/>
    </source>
</evidence>
<dbReference type="EMBL" id="JALJOR010000011">
    <property type="protein sequence ID" value="KAK9809273.1"/>
    <property type="molecule type" value="Genomic_DNA"/>
</dbReference>
<dbReference type="InterPro" id="IPR027417">
    <property type="entry name" value="P-loop_NTPase"/>
</dbReference>
<dbReference type="InterPro" id="IPR036038">
    <property type="entry name" value="Aminotransferase-like"/>
</dbReference>
<feature type="compositionally biased region" description="Low complexity" evidence="4">
    <location>
        <begin position="258"/>
        <end position="272"/>
    </location>
</feature>
<evidence type="ECO:0000256" key="1">
    <source>
        <dbReference type="ARBA" id="ARBA00001933"/>
    </source>
</evidence>
<comment type="caution">
    <text evidence="5">The sequence shown here is derived from an EMBL/GenBank/DDBJ whole genome shotgun (WGS) entry which is preliminary data.</text>
</comment>
<comment type="cofactor">
    <cofactor evidence="1">
        <name>pyridoxal 5'-phosphate</name>
        <dbReference type="ChEBI" id="CHEBI:597326"/>
    </cofactor>
</comment>
<dbReference type="InterPro" id="IPR043131">
    <property type="entry name" value="BCAT-like_N"/>
</dbReference>
<dbReference type="InterPro" id="IPR050571">
    <property type="entry name" value="Class-IV_PLP-Dep_Aminotrnsfr"/>
</dbReference>
<dbReference type="InterPro" id="IPR001544">
    <property type="entry name" value="Aminotrans_IV"/>
</dbReference>
<dbReference type="Gene3D" id="3.30.470.10">
    <property type="match status" value="1"/>
</dbReference>
<dbReference type="FunFam" id="3.20.10.10:FF:000002">
    <property type="entry name" value="D-alanine aminotransferase"/>
    <property type="match status" value="1"/>
</dbReference>
<dbReference type="GO" id="GO:0003824">
    <property type="term" value="F:catalytic activity"/>
    <property type="evidence" value="ECO:0007669"/>
    <property type="project" value="InterPro"/>
</dbReference>
<dbReference type="PANTHER" id="PTHR42743">
    <property type="entry name" value="AMINO-ACID AMINOTRANSFERASE"/>
    <property type="match status" value="1"/>
</dbReference>
<dbReference type="SUPFAM" id="SSF56752">
    <property type="entry name" value="D-aminoacid aminotransferase-like PLP-dependent enzymes"/>
    <property type="match status" value="1"/>
</dbReference>
<dbReference type="Gene3D" id="3.40.50.300">
    <property type="entry name" value="P-loop containing nucleotide triphosphate hydrolases"/>
    <property type="match status" value="1"/>
</dbReference>